<feature type="compositionally biased region" description="Polar residues" evidence="2">
    <location>
        <begin position="80"/>
        <end position="89"/>
    </location>
</feature>
<dbReference type="EMBL" id="DWXN01000009">
    <property type="protein sequence ID" value="HJB74800.1"/>
    <property type="molecule type" value="Genomic_DNA"/>
</dbReference>
<feature type="transmembrane region" description="Helical" evidence="3">
    <location>
        <begin position="160"/>
        <end position="178"/>
    </location>
</feature>
<feature type="transmembrane region" description="Helical" evidence="3">
    <location>
        <begin position="184"/>
        <end position="202"/>
    </location>
</feature>
<dbReference type="SUPFAM" id="SSF47413">
    <property type="entry name" value="lambda repressor-like DNA-binding domains"/>
    <property type="match status" value="1"/>
</dbReference>
<feature type="domain" description="HTH cro/C1-type" evidence="4">
    <location>
        <begin position="9"/>
        <end position="63"/>
    </location>
</feature>
<evidence type="ECO:0000256" key="2">
    <source>
        <dbReference type="SAM" id="MobiDB-lite"/>
    </source>
</evidence>
<evidence type="ECO:0000256" key="3">
    <source>
        <dbReference type="SAM" id="Phobius"/>
    </source>
</evidence>
<evidence type="ECO:0000313" key="5">
    <source>
        <dbReference type="EMBL" id="HJB74800.1"/>
    </source>
</evidence>
<sequence>MSIKQGDYLKKLRTENHLSQEKLAEKLGVSRQSISKWEQGYAVPDTDNVFKLSKLYGLSVDTILNCGETDGIKTDAPAENSGTADSADTNAAFAEEKAEEPPKRKRRSWIFAAYPFIAVFVMVALGVLNSSLWKSSWICLLTIPLFYTGIFAYEKKNLLIFCYPVVVLILFFIGGFHFGLWHPLWILFLTIPIYYIGAAVSVKNKKHKH</sequence>
<evidence type="ECO:0000259" key="4">
    <source>
        <dbReference type="PROSITE" id="PS50943"/>
    </source>
</evidence>
<feature type="transmembrane region" description="Helical" evidence="3">
    <location>
        <begin position="135"/>
        <end position="153"/>
    </location>
</feature>
<dbReference type="GO" id="GO:0003677">
    <property type="term" value="F:DNA binding"/>
    <property type="evidence" value="ECO:0007669"/>
    <property type="project" value="UniProtKB-KW"/>
</dbReference>
<dbReference type="Pfam" id="PF01381">
    <property type="entry name" value="HTH_3"/>
    <property type="match status" value="1"/>
</dbReference>
<keyword evidence="3" id="KW-0472">Membrane</keyword>
<accession>A0A9D2MHA1</accession>
<dbReference type="Gene3D" id="1.10.260.40">
    <property type="entry name" value="lambda repressor-like DNA-binding domains"/>
    <property type="match status" value="1"/>
</dbReference>
<feature type="region of interest" description="Disordered" evidence="2">
    <location>
        <begin position="74"/>
        <end position="100"/>
    </location>
</feature>
<evidence type="ECO:0000256" key="1">
    <source>
        <dbReference type="ARBA" id="ARBA00023125"/>
    </source>
</evidence>
<protein>
    <submittedName>
        <fullName evidence="5">Helix-turn-helix domain-containing protein</fullName>
    </submittedName>
</protein>
<name>A0A9D2MHA1_9FIRM</name>
<reference evidence="5" key="1">
    <citation type="journal article" date="2021" name="PeerJ">
        <title>Extensive microbial diversity within the chicken gut microbiome revealed by metagenomics and culture.</title>
        <authorList>
            <person name="Gilroy R."/>
            <person name="Ravi A."/>
            <person name="Getino M."/>
            <person name="Pursley I."/>
            <person name="Horton D.L."/>
            <person name="Alikhan N.F."/>
            <person name="Baker D."/>
            <person name="Gharbi K."/>
            <person name="Hall N."/>
            <person name="Watson M."/>
            <person name="Adriaenssens E.M."/>
            <person name="Foster-Nyarko E."/>
            <person name="Jarju S."/>
            <person name="Secka A."/>
            <person name="Antonio M."/>
            <person name="Oren A."/>
            <person name="Chaudhuri R.R."/>
            <person name="La Ragione R."/>
            <person name="Hildebrand F."/>
            <person name="Pallen M.J."/>
        </authorList>
    </citation>
    <scope>NUCLEOTIDE SEQUENCE</scope>
    <source>
        <strain evidence="5">CHK188-16595</strain>
    </source>
</reference>
<dbReference type="Proteomes" id="UP000823877">
    <property type="component" value="Unassembled WGS sequence"/>
</dbReference>
<proteinExistence type="predicted"/>
<dbReference type="PANTHER" id="PTHR46558:SF11">
    <property type="entry name" value="HTH-TYPE TRANSCRIPTIONAL REGULATOR XRE"/>
    <property type="match status" value="1"/>
</dbReference>
<keyword evidence="3" id="KW-1133">Transmembrane helix</keyword>
<dbReference type="InterPro" id="IPR010982">
    <property type="entry name" value="Lambda_DNA-bd_dom_sf"/>
</dbReference>
<organism evidence="5 6">
    <name type="scientific">Candidatus Eubacterium faecale</name>
    <dbReference type="NCBI Taxonomy" id="2838568"/>
    <lineage>
        <taxon>Bacteria</taxon>
        <taxon>Bacillati</taxon>
        <taxon>Bacillota</taxon>
        <taxon>Clostridia</taxon>
        <taxon>Eubacteriales</taxon>
        <taxon>Eubacteriaceae</taxon>
        <taxon>Eubacterium</taxon>
    </lineage>
</organism>
<dbReference type="PANTHER" id="PTHR46558">
    <property type="entry name" value="TRACRIPTIONAL REGULATORY PROTEIN-RELATED-RELATED"/>
    <property type="match status" value="1"/>
</dbReference>
<evidence type="ECO:0000313" key="6">
    <source>
        <dbReference type="Proteomes" id="UP000823877"/>
    </source>
</evidence>
<dbReference type="CDD" id="cd00093">
    <property type="entry name" value="HTH_XRE"/>
    <property type="match status" value="1"/>
</dbReference>
<dbReference type="AlphaFoldDB" id="A0A9D2MHA1"/>
<comment type="caution">
    <text evidence="5">The sequence shown here is derived from an EMBL/GenBank/DDBJ whole genome shotgun (WGS) entry which is preliminary data.</text>
</comment>
<keyword evidence="3" id="KW-0812">Transmembrane</keyword>
<gene>
    <name evidence="5" type="ORF">IAA37_03905</name>
</gene>
<dbReference type="SMART" id="SM00530">
    <property type="entry name" value="HTH_XRE"/>
    <property type="match status" value="1"/>
</dbReference>
<dbReference type="PROSITE" id="PS50943">
    <property type="entry name" value="HTH_CROC1"/>
    <property type="match status" value="1"/>
</dbReference>
<feature type="transmembrane region" description="Helical" evidence="3">
    <location>
        <begin position="109"/>
        <end position="129"/>
    </location>
</feature>
<reference evidence="5" key="2">
    <citation type="submission" date="2021-04" db="EMBL/GenBank/DDBJ databases">
        <authorList>
            <person name="Gilroy R."/>
        </authorList>
    </citation>
    <scope>NUCLEOTIDE SEQUENCE</scope>
    <source>
        <strain evidence="5">CHK188-16595</strain>
    </source>
</reference>
<keyword evidence="1" id="KW-0238">DNA-binding</keyword>
<dbReference type="InterPro" id="IPR001387">
    <property type="entry name" value="Cro/C1-type_HTH"/>
</dbReference>